<gene>
    <name evidence="5" type="primary">rps19e</name>
    <name evidence="6" type="ORF">TCARB_1731</name>
</gene>
<evidence type="ECO:0000256" key="1">
    <source>
        <dbReference type="ARBA" id="ARBA00010014"/>
    </source>
</evidence>
<keyword evidence="2 5" id="KW-0689">Ribosomal protein</keyword>
<evidence type="ECO:0000313" key="7">
    <source>
        <dbReference type="Proteomes" id="UP000266720"/>
    </source>
</evidence>
<name>A0A3G1AA52_9CREN</name>
<dbReference type="RefSeq" id="WP_020962340.1">
    <property type="nucleotide sequence ID" value="NZ_CP007493.1"/>
</dbReference>
<dbReference type="GO" id="GO:0003735">
    <property type="term" value="F:structural constituent of ribosome"/>
    <property type="evidence" value="ECO:0007669"/>
    <property type="project" value="InterPro"/>
</dbReference>
<evidence type="ECO:0000256" key="2">
    <source>
        <dbReference type="ARBA" id="ARBA00022980"/>
    </source>
</evidence>
<dbReference type="InterPro" id="IPR027548">
    <property type="entry name" value="Ribosomal_eS19_archaeal"/>
</dbReference>
<dbReference type="GO" id="GO:0006412">
    <property type="term" value="P:translation"/>
    <property type="evidence" value="ECO:0007669"/>
    <property type="project" value="UniProtKB-UniRule"/>
</dbReference>
<evidence type="ECO:0000313" key="6">
    <source>
        <dbReference type="EMBL" id="AJB42771.1"/>
    </source>
</evidence>
<dbReference type="PANTHER" id="PTHR11710:SF0">
    <property type="entry name" value="40S RIBOSOMAL PROTEIN S19"/>
    <property type="match status" value="1"/>
</dbReference>
<evidence type="ECO:0000256" key="4">
    <source>
        <dbReference type="ARBA" id="ARBA00035143"/>
    </source>
</evidence>
<dbReference type="InterPro" id="IPR036388">
    <property type="entry name" value="WH-like_DNA-bd_sf"/>
</dbReference>
<dbReference type="GO" id="GO:0003723">
    <property type="term" value="F:RNA binding"/>
    <property type="evidence" value="ECO:0007669"/>
    <property type="project" value="TreeGrafter"/>
</dbReference>
<reference evidence="7" key="1">
    <citation type="book" date="2010" name="EXTREMOPHILES" publisher="0:0-0">
        <title>Complete genome sequences of ten hyperthermophilic archaea reveal their metabolic capabilities and possible ecological roles.</title>
        <editorList>
            <person name="?"/>
        </editorList>
        <authorList>
            <person name="Ravin N.V."/>
            <person name="Mardanov A.V."/>
            <person name="Bonch-Osmolovskaya E.A."/>
            <person name="Skryabin K.G."/>
        </authorList>
    </citation>
    <scope>NUCLEOTIDE SEQUENCE [LARGE SCALE GENOMIC DNA]</scope>
    <source>
        <strain evidence="7">1505</strain>
    </source>
</reference>
<dbReference type="HAMAP" id="MF_01474">
    <property type="entry name" value="Ribosomal_eS19"/>
    <property type="match status" value="1"/>
</dbReference>
<organism evidence="6 7">
    <name type="scientific">Thermofilum adornatum 1505</name>
    <dbReference type="NCBI Taxonomy" id="697581"/>
    <lineage>
        <taxon>Archaea</taxon>
        <taxon>Thermoproteota</taxon>
        <taxon>Thermoprotei</taxon>
        <taxon>Thermofilales</taxon>
        <taxon>Thermofilaceae</taxon>
        <taxon>Thermofilum</taxon>
    </lineage>
</organism>
<proteinExistence type="inferred from homology"/>
<dbReference type="InterPro" id="IPR036390">
    <property type="entry name" value="WH_DNA-bd_sf"/>
</dbReference>
<dbReference type="InterPro" id="IPR001266">
    <property type="entry name" value="Ribosomal_eS19"/>
</dbReference>
<accession>A0A3G1AA52</accession>
<dbReference type="SMART" id="SM01413">
    <property type="entry name" value="Ribosomal_S19e"/>
    <property type="match status" value="1"/>
</dbReference>
<comment type="subunit">
    <text evidence="5">Part of the 30S ribosomal subunit.</text>
</comment>
<sequence length="163" mass="18419">MVDARLVPARLLIEEVAKYLKENVSEIKPPEWSLYAKTGPTRERPPEDPDWWYKRCAALLRKVYLNGPVGLERLRTAYGGRTKNTVKRKHFKKSGGSSIRKALQQLESAGLIAKTPKGRVVTPKGKSLLDKIALETFKKLVQERPELEKYLAKPQASPAPQSQ</sequence>
<dbReference type="STRING" id="697581.TCARB_1731"/>
<dbReference type="Proteomes" id="UP000266720">
    <property type="component" value="Chromosome"/>
</dbReference>
<dbReference type="SUPFAM" id="SSF46785">
    <property type="entry name" value="Winged helix' DNA-binding domain"/>
    <property type="match status" value="1"/>
</dbReference>
<dbReference type="GeneID" id="16573311"/>
<keyword evidence="3 5" id="KW-0687">Ribonucleoprotein</keyword>
<dbReference type="PANTHER" id="PTHR11710">
    <property type="entry name" value="40S RIBOSOMAL PROTEIN S19"/>
    <property type="match status" value="1"/>
</dbReference>
<dbReference type="GO" id="GO:0022627">
    <property type="term" value="C:cytosolic small ribosomal subunit"/>
    <property type="evidence" value="ECO:0007669"/>
    <property type="project" value="TreeGrafter"/>
</dbReference>
<protein>
    <recommendedName>
        <fullName evidence="4 5">Small ribosomal subunit protein eS19</fullName>
    </recommendedName>
</protein>
<dbReference type="EMBL" id="CP007493">
    <property type="protein sequence ID" value="AJB42771.1"/>
    <property type="molecule type" value="Genomic_DNA"/>
</dbReference>
<dbReference type="NCBIfam" id="NF006811">
    <property type="entry name" value="PRK09333.1"/>
    <property type="match status" value="1"/>
</dbReference>
<dbReference type="AlphaFoldDB" id="A0A3G1AA52"/>
<evidence type="ECO:0000256" key="3">
    <source>
        <dbReference type="ARBA" id="ARBA00023274"/>
    </source>
</evidence>
<comment type="similarity">
    <text evidence="1 5">Belongs to the eukaryotic ribosomal protein eS19 family.</text>
</comment>
<evidence type="ECO:0000256" key="5">
    <source>
        <dbReference type="HAMAP-Rule" id="MF_01474"/>
    </source>
</evidence>
<dbReference type="Gene3D" id="1.10.10.10">
    <property type="entry name" value="Winged helix-like DNA-binding domain superfamily/Winged helix DNA-binding domain"/>
    <property type="match status" value="1"/>
</dbReference>
<dbReference type="FunFam" id="1.10.10.10:FF:000449">
    <property type="entry name" value="30S ribosomal protein S19e"/>
    <property type="match status" value="1"/>
</dbReference>
<comment type="function">
    <text evidence="5">May be involved in maturation of the 30S ribosomal subunit.</text>
</comment>
<dbReference type="Pfam" id="PF01090">
    <property type="entry name" value="Ribosomal_S19e"/>
    <property type="match status" value="1"/>
</dbReference>
<dbReference type="GO" id="GO:0000028">
    <property type="term" value="P:ribosomal small subunit assembly"/>
    <property type="evidence" value="ECO:0007669"/>
    <property type="project" value="TreeGrafter"/>
</dbReference>
<dbReference type="KEGG" id="tcb:TCARB_1731"/>
<dbReference type="GeneID" id="25407135"/>